<organism evidence="7 9">
    <name type="scientific">Burkholderia pseudomallei</name>
    <name type="common">Pseudomonas pseudomallei</name>
    <dbReference type="NCBI Taxonomy" id="28450"/>
    <lineage>
        <taxon>Bacteria</taxon>
        <taxon>Pseudomonadati</taxon>
        <taxon>Pseudomonadota</taxon>
        <taxon>Betaproteobacteria</taxon>
        <taxon>Burkholderiales</taxon>
        <taxon>Burkholderiaceae</taxon>
        <taxon>Burkholderia</taxon>
        <taxon>pseudomallei group</taxon>
    </lineage>
</organism>
<dbReference type="Pfam" id="PF00691">
    <property type="entry name" value="OmpA"/>
    <property type="match status" value="1"/>
</dbReference>
<dbReference type="PROSITE" id="PS51123">
    <property type="entry name" value="OMPA_2"/>
    <property type="match status" value="1"/>
</dbReference>
<dbReference type="Gene3D" id="3.30.1330.60">
    <property type="entry name" value="OmpA-like domain"/>
    <property type="match status" value="1"/>
</dbReference>
<evidence type="ECO:0000256" key="3">
    <source>
        <dbReference type="ARBA" id="ARBA00023237"/>
    </source>
</evidence>
<dbReference type="PROSITE" id="PS51257">
    <property type="entry name" value="PROKAR_LIPOPROTEIN"/>
    <property type="match status" value="1"/>
</dbReference>
<dbReference type="PRINTS" id="PR01021">
    <property type="entry name" value="OMPADOMAIN"/>
</dbReference>
<dbReference type="KEGG" id="but:X994_1246"/>
<dbReference type="Proteomes" id="UP000231878">
    <property type="component" value="Unassembled WGS sequence"/>
</dbReference>
<protein>
    <submittedName>
        <fullName evidence="7">OmpA family protein</fullName>
    </submittedName>
</protein>
<dbReference type="CDD" id="cd07185">
    <property type="entry name" value="OmpA_C-like"/>
    <property type="match status" value="1"/>
</dbReference>
<reference evidence="8 10" key="2">
    <citation type="submission" date="2017-11" db="EMBL/GenBank/DDBJ databases">
        <title>Molecular characterization of Burkholderia pseudomallei and closely related isolates from Vietnam.</title>
        <authorList>
            <person name="Ustinov D.V."/>
            <person name="Antonov A.S."/>
            <person name="Avdusheva E.F."/>
            <person name="Shpak I.M."/>
            <person name="Zakharova I.B."/>
            <person name="Thi L.A."/>
            <person name="Teteryatnikova N."/>
            <person name="Lopasteyskaya Y.A."/>
            <person name="Kuzyutina J.A."/>
            <person name="Ngo T.N."/>
            <person name="Victorov D.V."/>
        </authorList>
    </citation>
    <scope>NUCLEOTIDE SEQUENCE [LARGE SCALE GENOMIC DNA]</scope>
    <source>
        <strain evidence="8 10">V1512</strain>
    </source>
</reference>
<dbReference type="EMBL" id="JQIM01000010">
    <property type="protein sequence ID" value="KGX08132.1"/>
    <property type="molecule type" value="Genomic_DNA"/>
</dbReference>
<dbReference type="InterPro" id="IPR006664">
    <property type="entry name" value="OMP_bac"/>
</dbReference>
<proteinExistence type="predicted"/>
<dbReference type="InterPro" id="IPR050330">
    <property type="entry name" value="Bact_OuterMem_StrucFunc"/>
</dbReference>
<dbReference type="GeneID" id="93059919"/>
<dbReference type="SUPFAM" id="SSF103088">
    <property type="entry name" value="OmpA-like"/>
    <property type="match status" value="1"/>
</dbReference>
<evidence type="ECO:0000313" key="8">
    <source>
        <dbReference type="EMBL" id="PJO66066.1"/>
    </source>
</evidence>
<dbReference type="PROSITE" id="PS01068">
    <property type="entry name" value="OMPA_1"/>
    <property type="match status" value="1"/>
</dbReference>
<dbReference type="GO" id="GO:0009279">
    <property type="term" value="C:cell outer membrane"/>
    <property type="evidence" value="ECO:0007669"/>
    <property type="project" value="UniProtKB-SubCell"/>
</dbReference>
<evidence type="ECO:0000313" key="7">
    <source>
        <dbReference type="EMBL" id="KGX08132.1"/>
    </source>
</evidence>
<keyword evidence="2 4" id="KW-0472">Membrane</keyword>
<comment type="caution">
    <text evidence="7">The sequence shown here is derived from an EMBL/GenBank/DDBJ whole genome shotgun (WGS) entry which is preliminary data.</text>
</comment>
<dbReference type="InterPro" id="IPR036737">
    <property type="entry name" value="OmpA-like_sf"/>
</dbReference>
<keyword evidence="3" id="KW-0998">Cell outer membrane</keyword>
<dbReference type="Proteomes" id="UP000030475">
    <property type="component" value="Unassembled WGS sequence"/>
</dbReference>
<dbReference type="AlphaFoldDB" id="A0A069B745"/>
<dbReference type="OMA" id="KICGEQP"/>
<feature type="domain" description="OmpA-like" evidence="6">
    <location>
        <begin position="108"/>
        <end position="234"/>
    </location>
</feature>
<gene>
    <name evidence="8" type="ORF">CWD88_11340</name>
    <name evidence="7" type="ORF">Y036_533</name>
</gene>
<evidence type="ECO:0000313" key="10">
    <source>
        <dbReference type="Proteomes" id="UP000231878"/>
    </source>
</evidence>
<evidence type="ECO:0000313" key="9">
    <source>
        <dbReference type="Proteomes" id="UP000030475"/>
    </source>
</evidence>
<sequence>MFKTIVLAACAAAVLGACTSATGPRFNAYVLSDAAGAKTYKVECHGLFEGPGVCRDKAREICADKDVHVLTGVGPLGHDDDVRTLAFQCGEPAQPVAQQPQPAPAAAPAAEPIRLNADAMFAFDRADAASMTEQGRQQLSQLAQRLTDRHAQTVSIVGYTDRLGSDAYNRQLSQARAKTVGDYLIAAGVPADSVHAEGRGASDPLVQCDQRERAALIACLAPNRRVEVVAAGLDGA</sequence>
<dbReference type="EMBL" id="PHRB01000009">
    <property type="protein sequence ID" value="PJO66066.1"/>
    <property type="molecule type" value="Genomic_DNA"/>
</dbReference>
<evidence type="ECO:0000256" key="2">
    <source>
        <dbReference type="ARBA" id="ARBA00023136"/>
    </source>
</evidence>
<dbReference type="PANTHER" id="PTHR30329">
    <property type="entry name" value="STATOR ELEMENT OF FLAGELLAR MOTOR COMPLEX"/>
    <property type="match status" value="1"/>
</dbReference>
<accession>A0A069B745</accession>
<name>A0A069B745_BURPE</name>
<dbReference type="InterPro" id="IPR006665">
    <property type="entry name" value="OmpA-like"/>
</dbReference>
<comment type="subcellular location">
    <subcellularLocation>
        <location evidence="1">Cell outer membrane</location>
    </subcellularLocation>
</comment>
<dbReference type="OrthoDB" id="9782229at2"/>
<dbReference type="RefSeq" id="WP_004521783.1">
    <property type="nucleotide sequence ID" value="NZ_AP028071.1"/>
</dbReference>
<evidence type="ECO:0000256" key="1">
    <source>
        <dbReference type="ARBA" id="ARBA00004442"/>
    </source>
</evidence>
<feature type="signal peptide" evidence="5">
    <location>
        <begin position="1"/>
        <end position="23"/>
    </location>
</feature>
<dbReference type="InterPro" id="IPR006690">
    <property type="entry name" value="OMPA-like_CS"/>
</dbReference>
<keyword evidence="5" id="KW-0732">Signal</keyword>
<evidence type="ECO:0000259" key="6">
    <source>
        <dbReference type="PROSITE" id="PS51123"/>
    </source>
</evidence>
<evidence type="ECO:0000256" key="5">
    <source>
        <dbReference type="SAM" id="SignalP"/>
    </source>
</evidence>
<reference evidence="7 9" key="1">
    <citation type="submission" date="2014-08" db="EMBL/GenBank/DDBJ databases">
        <authorList>
            <person name="Bunnell A."/>
            <person name="Chain P.S."/>
            <person name="Chertkov O."/>
            <person name="Currie B.J."/>
            <person name="Daligault H.E."/>
            <person name="Davenport K.W."/>
            <person name="Davis C."/>
            <person name="Gleasner C.D."/>
            <person name="Johnson S.L."/>
            <person name="Kaestli M."/>
            <person name="Koren S."/>
            <person name="Kunde Y.A."/>
            <person name="Mayo M."/>
            <person name="McMurry K.K."/>
            <person name="Price E.P."/>
            <person name="Reitenga K.G."/>
            <person name="Robison R."/>
            <person name="Rosovitz M.J."/>
            <person name="Sarovich D.S."/>
            <person name="Teshima H."/>
        </authorList>
    </citation>
    <scope>NUCLEOTIDE SEQUENCE [LARGE SCALE GENOMIC DNA]</scope>
    <source>
        <strain evidence="7 9">MSHR44</strain>
    </source>
</reference>
<feature type="chain" id="PRO_5015027538" evidence="5">
    <location>
        <begin position="24"/>
        <end position="236"/>
    </location>
</feature>
<evidence type="ECO:0000256" key="4">
    <source>
        <dbReference type="PROSITE-ProRule" id="PRU00473"/>
    </source>
</evidence>
<dbReference type="PANTHER" id="PTHR30329:SF21">
    <property type="entry name" value="LIPOPROTEIN YIAD-RELATED"/>
    <property type="match status" value="1"/>
</dbReference>